<sequence>MSRARTRLVRRIHASKRGLVRGGFTLVELLVVIAIIGLLVGLLLPAVQQAREAARRMQTANRLKQIGVALHNYHEAHGVFPIKNYYAIPTDTSPWMLQIMPYIGQNSLYDQWQIGAAHAAGTGFYAGPNVDLMAKVIPTFLAASTVGPTTWTLETYDPEITVARTDFFAPYSSNLGSLASQFPSGANERIGGMVHAPLNDPGTSSGIRLRDVSDGTSKTIGIVEMAGLPNPQVKGGIDSLGPTAAYVMSFSFSGSPPKLGNPDGFWAGRNALDYDPDSISSLIGLGNCAVNCLNWGRGWGSPFSFHTGGAHVLMSDGSVHFLNESLDNVTFIKLLVRDDGQTLEY</sequence>
<dbReference type="SUPFAM" id="SSF54523">
    <property type="entry name" value="Pili subunits"/>
    <property type="match status" value="1"/>
</dbReference>
<keyword evidence="1" id="KW-0812">Transmembrane</keyword>
<dbReference type="InterPro" id="IPR027558">
    <property type="entry name" value="Pre_pil_HX9DG_C"/>
</dbReference>
<dbReference type="InterPro" id="IPR045584">
    <property type="entry name" value="Pilin-like"/>
</dbReference>
<dbReference type="RefSeq" id="WP_419193624.1">
    <property type="nucleotide sequence ID" value="NZ_CP036279.1"/>
</dbReference>
<evidence type="ECO:0000256" key="1">
    <source>
        <dbReference type="SAM" id="Phobius"/>
    </source>
</evidence>
<gene>
    <name evidence="3" type="ORF">Pan216_28300</name>
</gene>
<keyword evidence="1" id="KW-0472">Membrane</keyword>
<keyword evidence="1" id="KW-1133">Transmembrane helix</keyword>
<feature type="transmembrane region" description="Helical" evidence="1">
    <location>
        <begin position="21"/>
        <end position="47"/>
    </location>
</feature>
<dbReference type="Pfam" id="PF07963">
    <property type="entry name" value="N_methyl"/>
    <property type="match status" value="1"/>
</dbReference>
<dbReference type="InterPro" id="IPR012902">
    <property type="entry name" value="N_methyl_site"/>
</dbReference>
<dbReference type="NCBIfam" id="TIGR02532">
    <property type="entry name" value="IV_pilin_GFxxxE"/>
    <property type="match status" value="1"/>
</dbReference>
<dbReference type="KEGG" id="knv:Pan216_28300"/>
<reference evidence="3 4" key="1">
    <citation type="submission" date="2019-02" db="EMBL/GenBank/DDBJ databases">
        <title>Deep-cultivation of Planctomycetes and their phenomic and genomic characterization uncovers novel biology.</title>
        <authorList>
            <person name="Wiegand S."/>
            <person name="Jogler M."/>
            <person name="Boedeker C."/>
            <person name="Pinto D."/>
            <person name="Vollmers J."/>
            <person name="Rivas-Marin E."/>
            <person name="Kohn T."/>
            <person name="Peeters S.H."/>
            <person name="Heuer A."/>
            <person name="Rast P."/>
            <person name="Oberbeckmann S."/>
            <person name="Bunk B."/>
            <person name="Jeske O."/>
            <person name="Meyerdierks A."/>
            <person name="Storesund J.E."/>
            <person name="Kallscheuer N."/>
            <person name="Luecker S."/>
            <person name="Lage O.M."/>
            <person name="Pohl T."/>
            <person name="Merkel B.J."/>
            <person name="Hornburger P."/>
            <person name="Mueller R.-W."/>
            <person name="Bruemmer F."/>
            <person name="Labrenz M."/>
            <person name="Spormann A.M."/>
            <person name="Op den Camp H."/>
            <person name="Overmann J."/>
            <person name="Amann R."/>
            <person name="Jetten M.S.M."/>
            <person name="Mascher T."/>
            <person name="Medema M.H."/>
            <person name="Devos D.P."/>
            <person name="Kaster A.-K."/>
            <person name="Ovreas L."/>
            <person name="Rohde M."/>
            <person name="Galperin M.Y."/>
            <person name="Jogler C."/>
        </authorList>
    </citation>
    <scope>NUCLEOTIDE SEQUENCE [LARGE SCALE GENOMIC DNA]</scope>
    <source>
        <strain evidence="3 4">Pan216</strain>
    </source>
</reference>
<evidence type="ECO:0000313" key="4">
    <source>
        <dbReference type="Proteomes" id="UP000317093"/>
    </source>
</evidence>
<dbReference type="Gene3D" id="3.30.700.10">
    <property type="entry name" value="Glycoprotein, Type 4 Pilin"/>
    <property type="match status" value="1"/>
</dbReference>
<dbReference type="PANTHER" id="PTHR30093">
    <property type="entry name" value="GENERAL SECRETION PATHWAY PROTEIN G"/>
    <property type="match status" value="1"/>
</dbReference>
<protein>
    <recommendedName>
        <fullName evidence="2">DUF1559 domain-containing protein</fullName>
    </recommendedName>
</protein>
<dbReference type="EMBL" id="CP036279">
    <property type="protein sequence ID" value="QDU61964.1"/>
    <property type="molecule type" value="Genomic_DNA"/>
</dbReference>
<dbReference type="NCBIfam" id="TIGR04294">
    <property type="entry name" value="pre_pil_HX9DG"/>
    <property type="match status" value="1"/>
</dbReference>
<feature type="domain" description="DUF1559" evidence="2">
    <location>
        <begin position="48"/>
        <end position="327"/>
    </location>
</feature>
<organism evidence="3 4">
    <name type="scientific">Kolteria novifilia</name>
    <dbReference type="NCBI Taxonomy" id="2527975"/>
    <lineage>
        <taxon>Bacteria</taxon>
        <taxon>Pseudomonadati</taxon>
        <taxon>Planctomycetota</taxon>
        <taxon>Planctomycetia</taxon>
        <taxon>Kolteriales</taxon>
        <taxon>Kolteriaceae</taxon>
        <taxon>Kolteria</taxon>
    </lineage>
</organism>
<dbReference type="Proteomes" id="UP000317093">
    <property type="component" value="Chromosome"/>
</dbReference>
<evidence type="ECO:0000313" key="3">
    <source>
        <dbReference type="EMBL" id="QDU61964.1"/>
    </source>
</evidence>
<dbReference type="PANTHER" id="PTHR30093:SF2">
    <property type="entry name" value="TYPE II SECRETION SYSTEM PROTEIN H"/>
    <property type="match status" value="1"/>
</dbReference>
<evidence type="ECO:0000259" key="2">
    <source>
        <dbReference type="Pfam" id="PF07596"/>
    </source>
</evidence>
<dbReference type="Pfam" id="PF07596">
    <property type="entry name" value="SBP_bac_10"/>
    <property type="match status" value="1"/>
</dbReference>
<dbReference type="PROSITE" id="PS00409">
    <property type="entry name" value="PROKAR_NTER_METHYL"/>
    <property type="match status" value="1"/>
</dbReference>
<proteinExistence type="predicted"/>
<dbReference type="InterPro" id="IPR011453">
    <property type="entry name" value="DUF1559"/>
</dbReference>
<keyword evidence="4" id="KW-1185">Reference proteome</keyword>
<name>A0A518B4S4_9BACT</name>
<accession>A0A518B4S4</accession>
<dbReference type="AlphaFoldDB" id="A0A518B4S4"/>